<proteinExistence type="predicted"/>
<evidence type="ECO:0000313" key="2">
    <source>
        <dbReference type="EMBL" id="KAA0021155.1"/>
    </source>
</evidence>
<organism evidence="2 3">
    <name type="scientific">Antrihabitans cavernicola</name>
    <dbReference type="NCBI Taxonomy" id="2495913"/>
    <lineage>
        <taxon>Bacteria</taxon>
        <taxon>Bacillati</taxon>
        <taxon>Actinomycetota</taxon>
        <taxon>Actinomycetes</taxon>
        <taxon>Mycobacteriales</taxon>
        <taxon>Nocardiaceae</taxon>
        <taxon>Antrihabitans</taxon>
    </lineage>
</organism>
<sequence length="180" mass="19514">MKKQIIAGPPMPSIPVLGTTWYRRGFSYWVRRAGVSLFAVAWFALFVFFITEFLDGFTSEMGARGRAITLTLAGCAIAWSFFTAIRAQIRQKRARESGRTLALGDANKPEKGARALGFGSGTAAYGGSPIAAGLLMLGALFAIGWFGVLMVATFRRHLGPEEIAAVKAVAEWKKRHPEAS</sequence>
<dbReference type="RefSeq" id="WP_149431988.1">
    <property type="nucleotide sequence ID" value="NZ_VLNY01000011.1"/>
</dbReference>
<reference evidence="2 3" key="1">
    <citation type="submission" date="2019-07" db="EMBL/GenBank/DDBJ databases">
        <title>Rhodococcus cavernicolus sp. nov., isolated from a cave.</title>
        <authorList>
            <person name="Lee S.D."/>
        </authorList>
    </citation>
    <scope>NUCLEOTIDE SEQUENCE [LARGE SCALE GENOMIC DNA]</scope>
    <source>
        <strain evidence="2 3">C1-24</strain>
    </source>
</reference>
<name>A0A5A7S9E3_9NOCA</name>
<dbReference type="OrthoDB" id="4317542at2"/>
<accession>A0A5A7S9E3</accession>
<keyword evidence="1" id="KW-0812">Transmembrane</keyword>
<dbReference type="EMBL" id="VLNY01000011">
    <property type="protein sequence ID" value="KAA0021155.1"/>
    <property type="molecule type" value="Genomic_DNA"/>
</dbReference>
<gene>
    <name evidence="2" type="ORF">FOY51_19755</name>
</gene>
<keyword evidence="1" id="KW-0472">Membrane</keyword>
<feature type="transmembrane region" description="Helical" evidence="1">
    <location>
        <begin position="66"/>
        <end position="85"/>
    </location>
</feature>
<keyword evidence="3" id="KW-1185">Reference proteome</keyword>
<evidence type="ECO:0000256" key="1">
    <source>
        <dbReference type="SAM" id="Phobius"/>
    </source>
</evidence>
<evidence type="ECO:0000313" key="3">
    <source>
        <dbReference type="Proteomes" id="UP000322244"/>
    </source>
</evidence>
<comment type="caution">
    <text evidence="2">The sequence shown here is derived from an EMBL/GenBank/DDBJ whole genome shotgun (WGS) entry which is preliminary data.</text>
</comment>
<dbReference type="AlphaFoldDB" id="A0A5A7S9E3"/>
<protein>
    <submittedName>
        <fullName evidence="2">Uncharacterized protein</fullName>
    </submittedName>
</protein>
<feature type="transmembrane region" description="Helical" evidence="1">
    <location>
        <begin position="130"/>
        <end position="152"/>
    </location>
</feature>
<feature type="transmembrane region" description="Helical" evidence="1">
    <location>
        <begin position="33"/>
        <end position="54"/>
    </location>
</feature>
<keyword evidence="1" id="KW-1133">Transmembrane helix</keyword>
<dbReference type="Proteomes" id="UP000322244">
    <property type="component" value="Unassembled WGS sequence"/>
</dbReference>